<keyword evidence="3" id="KW-1185">Reference proteome</keyword>
<dbReference type="AlphaFoldDB" id="A0A317SZM7"/>
<protein>
    <submittedName>
        <fullName evidence="2">Uncharacterized protein</fullName>
    </submittedName>
</protein>
<evidence type="ECO:0000313" key="3">
    <source>
        <dbReference type="Proteomes" id="UP000246991"/>
    </source>
</evidence>
<feature type="region of interest" description="Disordered" evidence="1">
    <location>
        <begin position="368"/>
        <end position="389"/>
    </location>
</feature>
<proteinExistence type="predicted"/>
<evidence type="ECO:0000256" key="1">
    <source>
        <dbReference type="SAM" id="MobiDB-lite"/>
    </source>
</evidence>
<name>A0A317SZM7_9PEZI</name>
<gene>
    <name evidence="2" type="ORF">C7212DRAFT_361390</name>
</gene>
<accession>A0A317SZM7</accession>
<dbReference type="OrthoDB" id="10539678at2759"/>
<feature type="region of interest" description="Disordered" evidence="1">
    <location>
        <begin position="1"/>
        <end position="23"/>
    </location>
</feature>
<dbReference type="Proteomes" id="UP000246991">
    <property type="component" value="Unassembled WGS sequence"/>
</dbReference>
<sequence length="389" mass="43257">MAFYKKRASTSRWRQTSKKRNTYRGRYTKRAKAPRVVVVQAPTPKKDSSKVIITADAEQTVYVQGPEAAQSYVRIPISAAIPTQQQAGAGPDDRNRTSNKIRIKGIRLRAWISTTATTRIMALVYENRHQNSVVGLVGTPPHAFKWGVKVASTTTTATTTSNQRRMLTAIEAGMLSVHGPFATKHVANYMHSLDSTDGTLFTADLSKTSGKAIGSWSWTQDGSKVSRKRRFALKKDMGLMRTVNWTQQSNDQVGDGWIQSEGESIDAYCEINWNVETASEITRDLRNTGELEMMLGGICRPLEMHSGERRWLEFLEESPVPTRGMIPSSKNRHLVLVTLAVHHKCMRGTCTSLALAVRHLIHHHSVGTVAANKRQAPHDPSGQGDGRRE</sequence>
<organism evidence="2 3">
    <name type="scientific">Tuber magnatum</name>
    <name type="common">white Piedmont truffle</name>
    <dbReference type="NCBI Taxonomy" id="42249"/>
    <lineage>
        <taxon>Eukaryota</taxon>
        <taxon>Fungi</taxon>
        <taxon>Dikarya</taxon>
        <taxon>Ascomycota</taxon>
        <taxon>Pezizomycotina</taxon>
        <taxon>Pezizomycetes</taxon>
        <taxon>Pezizales</taxon>
        <taxon>Tuberaceae</taxon>
        <taxon>Tuber</taxon>
    </lineage>
</organism>
<reference evidence="2 3" key="1">
    <citation type="submission" date="2018-03" db="EMBL/GenBank/DDBJ databases">
        <title>Genomes of Pezizomycetes fungi and the evolution of truffles.</title>
        <authorList>
            <person name="Murat C."/>
            <person name="Payen T."/>
            <person name="Noel B."/>
            <person name="Kuo A."/>
            <person name="Martin F.M."/>
        </authorList>
    </citation>
    <scope>NUCLEOTIDE SEQUENCE [LARGE SCALE GENOMIC DNA]</scope>
    <source>
        <strain evidence="2">091103-1</strain>
    </source>
</reference>
<comment type="caution">
    <text evidence="2">The sequence shown here is derived from an EMBL/GenBank/DDBJ whole genome shotgun (WGS) entry which is preliminary data.</text>
</comment>
<evidence type="ECO:0000313" key="2">
    <source>
        <dbReference type="EMBL" id="PWW79893.1"/>
    </source>
</evidence>
<dbReference type="EMBL" id="PYWC01000005">
    <property type="protein sequence ID" value="PWW79893.1"/>
    <property type="molecule type" value="Genomic_DNA"/>
</dbReference>